<organism evidence="1 2">
    <name type="scientific">Scylla paramamosain</name>
    <name type="common">Mud crab</name>
    <dbReference type="NCBI Taxonomy" id="85552"/>
    <lineage>
        <taxon>Eukaryota</taxon>
        <taxon>Metazoa</taxon>
        <taxon>Ecdysozoa</taxon>
        <taxon>Arthropoda</taxon>
        <taxon>Crustacea</taxon>
        <taxon>Multicrustacea</taxon>
        <taxon>Malacostraca</taxon>
        <taxon>Eumalacostraca</taxon>
        <taxon>Eucarida</taxon>
        <taxon>Decapoda</taxon>
        <taxon>Pleocyemata</taxon>
        <taxon>Brachyura</taxon>
        <taxon>Eubrachyura</taxon>
        <taxon>Portunoidea</taxon>
        <taxon>Portunidae</taxon>
        <taxon>Portuninae</taxon>
        <taxon>Scylla</taxon>
    </lineage>
</organism>
<comment type="caution">
    <text evidence="1">The sequence shown here is derived from an EMBL/GenBank/DDBJ whole genome shotgun (WGS) entry which is preliminary data.</text>
</comment>
<sequence>MIKLPPKSDLAREHPISSCGADWFVVRVGLLDDHVLVRRHDNHVGEAREAREARDGKLVTFLCGAAELNADFP</sequence>
<proteinExistence type="predicted"/>
<gene>
    <name evidence="1" type="ORF">O3P69_007488</name>
</gene>
<protein>
    <submittedName>
        <fullName evidence="1">Uncharacterized protein</fullName>
    </submittedName>
</protein>
<evidence type="ECO:0000313" key="1">
    <source>
        <dbReference type="EMBL" id="KAK8406969.1"/>
    </source>
</evidence>
<dbReference type="EMBL" id="JARAKH010000002">
    <property type="protein sequence ID" value="KAK8406969.1"/>
    <property type="molecule type" value="Genomic_DNA"/>
</dbReference>
<keyword evidence="2" id="KW-1185">Reference proteome</keyword>
<dbReference type="Proteomes" id="UP001487740">
    <property type="component" value="Unassembled WGS sequence"/>
</dbReference>
<accession>A0AAW0V3P8</accession>
<name>A0AAW0V3P8_SCYPA</name>
<dbReference type="AlphaFoldDB" id="A0AAW0V3P8"/>
<evidence type="ECO:0000313" key="2">
    <source>
        <dbReference type="Proteomes" id="UP001487740"/>
    </source>
</evidence>
<reference evidence="1 2" key="1">
    <citation type="submission" date="2023-03" db="EMBL/GenBank/DDBJ databases">
        <title>High-quality genome of Scylla paramamosain provides insights in environmental adaptation.</title>
        <authorList>
            <person name="Zhang L."/>
        </authorList>
    </citation>
    <scope>NUCLEOTIDE SEQUENCE [LARGE SCALE GENOMIC DNA]</scope>
    <source>
        <strain evidence="1">LZ_2023a</strain>
        <tissue evidence="1">Muscle</tissue>
    </source>
</reference>